<protein>
    <recommendedName>
        <fullName evidence="4">DUF4315 family protein</fullName>
    </recommendedName>
</protein>
<feature type="coiled-coil region" evidence="1">
    <location>
        <begin position="21"/>
        <end position="69"/>
    </location>
</feature>
<organism evidence="2 3">
    <name type="scientific">Mediterraneibacter gnavus</name>
    <name type="common">Ruminococcus gnavus</name>
    <dbReference type="NCBI Taxonomy" id="33038"/>
    <lineage>
        <taxon>Bacteria</taxon>
        <taxon>Bacillati</taxon>
        <taxon>Bacillota</taxon>
        <taxon>Clostridia</taxon>
        <taxon>Lachnospirales</taxon>
        <taxon>Lachnospiraceae</taxon>
        <taxon>Mediterraneibacter</taxon>
    </lineage>
</organism>
<name>A0A396GAW3_MEDGN</name>
<dbReference type="AlphaFoldDB" id="A0A396GAW3"/>
<evidence type="ECO:0000313" key="3">
    <source>
        <dbReference type="Proteomes" id="UP001079535"/>
    </source>
</evidence>
<keyword evidence="1" id="KW-0175">Coiled coil</keyword>
<accession>A0A396GAW3</accession>
<evidence type="ECO:0000256" key="1">
    <source>
        <dbReference type="SAM" id="Coils"/>
    </source>
</evidence>
<proteinExistence type="predicted"/>
<reference evidence="2" key="1">
    <citation type="submission" date="2022-11" db="EMBL/GenBank/DDBJ databases">
        <title>Temperate bacteriophages infecting mucin-degrading bacterium Ruminococcus gnavus from the human gut.</title>
        <authorList>
            <person name="Buttimer C."/>
        </authorList>
    </citation>
    <scope>NUCLEOTIDE SEQUENCE</scope>
    <source>
        <strain evidence="2">CCUG 49994</strain>
    </source>
</reference>
<dbReference type="EMBL" id="JAPRAY010000003">
    <property type="protein sequence ID" value="MCZ0666500.1"/>
    <property type="molecule type" value="Genomic_DNA"/>
</dbReference>
<comment type="caution">
    <text evidence="2">The sequence shown here is derived from an EMBL/GenBank/DDBJ whole genome shotgun (WGS) entry which is preliminary data.</text>
</comment>
<sequence>MEVKRRRRRKTAVEKDFDLLLQQANDEVDSIQKQIEDLKTQLKEKRYEIKKLEKEKVIYDEMKTEQEKQERIHELAELIEKSEYTVDEIKELLTSTPKDETVSE</sequence>
<dbReference type="RefSeq" id="WP_009245946.1">
    <property type="nucleotide sequence ID" value="NZ_CABKQB010000018.1"/>
</dbReference>
<dbReference type="Proteomes" id="UP001079535">
    <property type="component" value="Unassembled WGS sequence"/>
</dbReference>
<evidence type="ECO:0000313" key="2">
    <source>
        <dbReference type="EMBL" id="MCZ0666500.1"/>
    </source>
</evidence>
<gene>
    <name evidence="2" type="ORF">OZZ17_02970</name>
</gene>
<evidence type="ECO:0008006" key="4">
    <source>
        <dbReference type="Google" id="ProtNLM"/>
    </source>
</evidence>